<protein>
    <submittedName>
        <fullName evidence="1">Uncharacterized protein</fullName>
    </submittedName>
</protein>
<dbReference type="Proteomes" id="UP001054252">
    <property type="component" value="Unassembled WGS sequence"/>
</dbReference>
<evidence type="ECO:0000313" key="2">
    <source>
        <dbReference type="Proteomes" id="UP001054252"/>
    </source>
</evidence>
<evidence type="ECO:0000313" key="1">
    <source>
        <dbReference type="EMBL" id="GKU88721.1"/>
    </source>
</evidence>
<proteinExistence type="predicted"/>
<keyword evidence="2" id="KW-1185">Reference proteome</keyword>
<gene>
    <name evidence="1" type="ORF">SLEP1_g2950</name>
</gene>
<dbReference type="EMBL" id="BPVZ01000003">
    <property type="protein sequence ID" value="GKU88721.1"/>
    <property type="molecule type" value="Genomic_DNA"/>
</dbReference>
<sequence length="132" mass="14916">MSMSLFDISSLIGLPCTGEEIFALLTRPLGIEYNNKDLKPSFLAFVRFACDQSPTKKFIPLVNALALAPVLFVVPSQDLLTYDLMFKDAIENKKSFEECFGFFASLHIDRLDANFTVFLNRSHGPPWYKADI</sequence>
<name>A0AAV5HN60_9ROSI</name>
<organism evidence="1 2">
    <name type="scientific">Rubroshorea leprosula</name>
    <dbReference type="NCBI Taxonomy" id="152421"/>
    <lineage>
        <taxon>Eukaryota</taxon>
        <taxon>Viridiplantae</taxon>
        <taxon>Streptophyta</taxon>
        <taxon>Embryophyta</taxon>
        <taxon>Tracheophyta</taxon>
        <taxon>Spermatophyta</taxon>
        <taxon>Magnoliopsida</taxon>
        <taxon>eudicotyledons</taxon>
        <taxon>Gunneridae</taxon>
        <taxon>Pentapetalae</taxon>
        <taxon>rosids</taxon>
        <taxon>malvids</taxon>
        <taxon>Malvales</taxon>
        <taxon>Dipterocarpaceae</taxon>
        <taxon>Rubroshorea</taxon>
    </lineage>
</organism>
<accession>A0AAV5HN60</accession>
<dbReference type="AlphaFoldDB" id="A0AAV5HN60"/>
<comment type="caution">
    <text evidence="1">The sequence shown here is derived from an EMBL/GenBank/DDBJ whole genome shotgun (WGS) entry which is preliminary data.</text>
</comment>
<reference evidence="1 2" key="1">
    <citation type="journal article" date="2021" name="Commun. Biol.">
        <title>The genome of Shorea leprosula (Dipterocarpaceae) highlights the ecological relevance of drought in aseasonal tropical rainforests.</title>
        <authorList>
            <person name="Ng K.K.S."/>
            <person name="Kobayashi M.J."/>
            <person name="Fawcett J.A."/>
            <person name="Hatakeyama M."/>
            <person name="Paape T."/>
            <person name="Ng C.H."/>
            <person name="Ang C.C."/>
            <person name="Tnah L.H."/>
            <person name="Lee C.T."/>
            <person name="Nishiyama T."/>
            <person name="Sese J."/>
            <person name="O'Brien M.J."/>
            <person name="Copetti D."/>
            <person name="Mohd Noor M.I."/>
            <person name="Ong R.C."/>
            <person name="Putra M."/>
            <person name="Sireger I.Z."/>
            <person name="Indrioko S."/>
            <person name="Kosugi Y."/>
            <person name="Izuno A."/>
            <person name="Isagi Y."/>
            <person name="Lee S.L."/>
            <person name="Shimizu K.K."/>
        </authorList>
    </citation>
    <scope>NUCLEOTIDE SEQUENCE [LARGE SCALE GENOMIC DNA]</scope>
    <source>
        <strain evidence="1">214</strain>
    </source>
</reference>